<dbReference type="InterPro" id="IPR024185">
    <property type="entry name" value="FTHF_cligase-like_sf"/>
</dbReference>
<keyword evidence="5" id="KW-0460">Magnesium</keyword>
<accession>M2XXY9</accession>
<dbReference type="EC" id="6.3.3.2" evidence="5"/>
<protein>
    <recommendedName>
        <fullName evidence="5">5-formyltetrahydrofolate cyclo-ligase</fullName>
        <ecNumber evidence="5">6.3.3.2</ecNumber>
    </recommendedName>
</protein>
<evidence type="ECO:0000313" key="8">
    <source>
        <dbReference type="Proteomes" id="UP000009877"/>
    </source>
</evidence>
<keyword evidence="8" id="KW-1185">Reference proteome</keyword>
<dbReference type="PANTHER" id="PTHR23407">
    <property type="entry name" value="ATPASE INHIBITOR/5-FORMYLTETRAHYDROFOLATE CYCLO-LIGASE"/>
    <property type="match status" value="1"/>
</dbReference>
<evidence type="ECO:0000256" key="1">
    <source>
        <dbReference type="ARBA" id="ARBA00010638"/>
    </source>
</evidence>
<dbReference type="PANTHER" id="PTHR23407:SF1">
    <property type="entry name" value="5-FORMYLTETRAHYDROFOLATE CYCLO-LIGASE"/>
    <property type="match status" value="1"/>
</dbReference>
<reference evidence="7 8" key="1">
    <citation type="journal article" date="2014" name="Genome Announc.">
        <title>Draft Genome Sequence of Kocuria palustris PEL.</title>
        <authorList>
            <person name="Sharma G."/>
            <person name="Khatri I."/>
            <person name="Subramanian S."/>
        </authorList>
    </citation>
    <scope>NUCLEOTIDE SEQUENCE [LARGE SCALE GENOMIC DNA]</scope>
    <source>
        <strain evidence="7 8">PEL</strain>
    </source>
</reference>
<dbReference type="SUPFAM" id="SSF100950">
    <property type="entry name" value="NagB/RpiA/CoA transferase-like"/>
    <property type="match status" value="1"/>
</dbReference>
<evidence type="ECO:0000256" key="4">
    <source>
        <dbReference type="PIRSR" id="PIRSR006806-1"/>
    </source>
</evidence>
<feature type="binding site" evidence="4">
    <location>
        <position position="68"/>
    </location>
    <ligand>
        <name>substrate</name>
    </ligand>
</feature>
<feature type="region of interest" description="Disordered" evidence="6">
    <location>
        <begin position="1"/>
        <end position="21"/>
    </location>
</feature>
<feature type="binding site" evidence="4">
    <location>
        <begin position="149"/>
        <end position="157"/>
    </location>
    <ligand>
        <name>ATP</name>
        <dbReference type="ChEBI" id="CHEBI:30616"/>
    </ligand>
</feature>
<dbReference type="NCBIfam" id="TIGR02727">
    <property type="entry name" value="MTHFS_bact"/>
    <property type="match status" value="1"/>
</dbReference>
<feature type="binding site" evidence="4">
    <location>
        <begin position="22"/>
        <end position="26"/>
    </location>
    <ligand>
        <name>ATP</name>
        <dbReference type="ChEBI" id="CHEBI:30616"/>
    </ligand>
</feature>
<evidence type="ECO:0000256" key="3">
    <source>
        <dbReference type="ARBA" id="ARBA00022840"/>
    </source>
</evidence>
<comment type="cofactor">
    <cofactor evidence="5">
        <name>Mg(2+)</name>
        <dbReference type="ChEBI" id="CHEBI:18420"/>
    </cofactor>
</comment>
<dbReference type="GO" id="GO:0030272">
    <property type="term" value="F:5-formyltetrahydrofolate cyclo-ligase activity"/>
    <property type="evidence" value="ECO:0007669"/>
    <property type="project" value="UniProtKB-EC"/>
</dbReference>
<dbReference type="InterPro" id="IPR037171">
    <property type="entry name" value="NagB/RpiA_transferase-like"/>
</dbReference>
<dbReference type="PIRSF" id="PIRSF006806">
    <property type="entry name" value="FTHF_cligase"/>
    <property type="match status" value="1"/>
</dbReference>
<dbReference type="Gene3D" id="3.40.50.10420">
    <property type="entry name" value="NagB/RpiA/CoA transferase-like"/>
    <property type="match status" value="1"/>
</dbReference>
<evidence type="ECO:0000313" key="7">
    <source>
        <dbReference type="EMBL" id="EME37678.1"/>
    </source>
</evidence>
<comment type="caution">
    <text evidence="7">The sequence shown here is derived from an EMBL/GenBank/DDBJ whole genome shotgun (WGS) entry which is preliminary data.</text>
</comment>
<feature type="binding site" evidence="4">
    <location>
        <position position="73"/>
    </location>
    <ligand>
        <name>substrate</name>
    </ligand>
</feature>
<organism evidence="7 8">
    <name type="scientific">Kocuria palustris PEL</name>
    <dbReference type="NCBI Taxonomy" id="1236550"/>
    <lineage>
        <taxon>Bacteria</taxon>
        <taxon>Bacillati</taxon>
        <taxon>Actinomycetota</taxon>
        <taxon>Actinomycetes</taxon>
        <taxon>Micrococcales</taxon>
        <taxon>Micrococcaceae</taxon>
        <taxon>Kocuria</taxon>
    </lineage>
</organism>
<name>M2XXY9_9MICC</name>
<dbReference type="STRING" id="71999.KPaMU14_09560"/>
<proteinExistence type="inferred from homology"/>
<keyword evidence="3 4" id="KW-0067">ATP-binding</keyword>
<evidence type="ECO:0000256" key="5">
    <source>
        <dbReference type="RuleBase" id="RU361279"/>
    </source>
</evidence>
<dbReference type="GO" id="GO:0005524">
    <property type="term" value="F:ATP binding"/>
    <property type="evidence" value="ECO:0007669"/>
    <property type="project" value="UniProtKB-KW"/>
</dbReference>
<keyword evidence="5" id="KW-0479">Metal-binding</keyword>
<dbReference type="Proteomes" id="UP000009877">
    <property type="component" value="Unassembled WGS sequence"/>
</dbReference>
<gene>
    <name evidence="7" type="ORF">C884_01052</name>
</gene>
<dbReference type="GO" id="GO:0035999">
    <property type="term" value="P:tetrahydrofolate interconversion"/>
    <property type="evidence" value="ECO:0007669"/>
    <property type="project" value="TreeGrafter"/>
</dbReference>
<dbReference type="AlphaFoldDB" id="M2XXY9"/>
<evidence type="ECO:0000256" key="6">
    <source>
        <dbReference type="SAM" id="MobiDB-lite"/>
    </source>
</evidence>
<keyword evidence="2 4" id="KW-0547">Nucleotide-binding</keyword>
<dbReference type="GO" id="GO:0046872">
    <property type="term" value="F:metal ion binding"/>
    <property type="evidence" value="ECO:0007669"/>
    <property type="project" value="UniProtKB-KW"/>
</dbReference>
<dbReference type="Pfam" id="PF01812">
    <property type="entry name" value="5-FTHF_cyc-lig"/>
    <property type="match status" value="1"/>
</dbReference>
<dbReference type="EMBL" id="ANHZ02000002">
    <property type="protein sequence ID" value="EME37678.1"/>
    <property type="molecule type" value="Genomic_DNA"/>
</dbReference>
<comment type="catalytic activity">
    <reaction evidence="5">
        <text>(6S)-5-formyl-5,6,7,8-tetrahydrofolate + ATP = (6R)-5,10-methenyltetrahydrofolate + ADP + phosphate</text>
        <dbReference type="Rhea" id="RHEA:10488"/>
        <dbReference type="ChEBI" id="CHEBI:30616"/>
        <dbReference type="ChEBI" id="CHEBI:43474"/>
        <dbReference type="ChEBI" id="CHEBI:57455"/>
        <dbReference type="ChEBI" id="CHEBI:57457"/>
        <dbReference type="ChEBI" id="CHEBI:456216"/>
        <dbReference type="EC" id="6.3.3.2"/>
    </reaction>
</comment>
<comment type="similarity">
    <text evidence="1 5">Belongs to the 5-formyltetrahydrofolate cyclo-ligase family.</text>
</comment>
<sequence>MMGLMTGSDAPQTPVPSVRERKRALRRRLRADRAGTSVQERSRQVVGFATGLEQLLSRHPDGPVLAFLPLPEEPPLTEALREHMAHRSLLLPVTQPGRRMLWTPWLDSTGFAPSGPGGLPEAVGPLSEAPQDLGLVLVPALAVDAEGLRLGMGGGFYDAFLQSLAPGTPAAACVFAREVLPPGAVPGEPWDARLHFALTETGLVDLQGSAARAESTGA</sequence>
<dbReference type="GO" id="GO:0009396">
    <property type="term" value="P:folic acid-containing compound biosynthetic process"/>
    <property type="evidence" value="ECO:0007669"/>
    <property type="project" value="TreeGrafter"/>
</dbReference>
<dbReference type="InterPro" id="IPR002698">
    <property type="entry name" value="FTHF_cligase"/>
</dbReference>
<evidence type="ECO:0000256" key="2">
    <source>
        <dbReference type="ARBA" id="ARBA00022741"/>
    </source>
</evidence>